<evidence type="ECO:0000259" key="1">
    <source>
        <dbReference type="Pfam" id="PF18735"/>
    </source>
</evidence>
<dbReference type="RefSeq" id="WP_149818905.1">
    <property type="nucleotide sequence ID" value="NZ_VUOA01000027.1"/>
</dbReference>
<dbReference type="OrthoDB" id="291940at2"/>
<accession>A0A5B2VBH9</accession>
<dbReference type="Proteomes" id="UP000323142">
    <property type="component" value="Unassembled WGS sequence"/>
</dbReference>
<organism evidence="2 3">
    <name type="scientific">Salinarimonas soli</name>
    <dbReference type="NCBI Taxonomy" id="1638099"/>
    <lineage>
        <taxon>Bacteria</taxon>
        <taxon>Pseudomonadati</taxon>
        <taxon>Pseudomonadota</taxon>
        <taxon>Alphaproteobacteria</taxon>
        <taxon>Hyphomicrobiales</taxon>
        <taxon>Salinarimonadaceae</taxon>
        <taxon>Salinarimonas</taxon>
    </lineage>
</organism>
<dbReference type="Pfam" id="PF18735">
    <property type="entry name" value="HEPN_RiboL-PSP"/>
    <property type="match status" value="1"/>
</dbReference>
<dbReference type="AlphaFoldDB" id="A0A5B2VBH9"/>
<name>A0A5B2VBH9_9HYPH</name>
<protein>
    <recommendedName>
        <fullName evidence="1">RiboL-PSP-HEPN domain-containing protein</fullName>
    </recommendedName>
</protein>
<keyword evidence="3" id="KW-1185">Reference proteome</keyword>
<gene>
    <name evidence="2" type="ORF">F0L46_14915</name>
</gene>
<evidence type="ECO:0000313" key="2">
    <source>
        <dbReference type="EMBL" id="KAA2236431.1"/>
    </source>
</evidence>
<reference evidence="2 3" key="1">
    <citation type="submission" date="2019-09" db="EMBL/GenBank/DDBJ databases">
        <title>Salinarimonas rosea gen. nov., sp. nov., a new member of the a-2 subgroup of the Proteobacteria.</title>
        <authorList>
            <person name="Liu J."/>
        </authorList>
    </citation>
    <scope>NUCLEOTIDE SEQUENCE [LARGE SCALE GENOMIC DNA]</scope>
    <source>
        <strain evidence="2 3">BN140002</strain>
    </source>
</reference>
<dbReference type="EMBL" id="VUOA01000027">
    <property type="protein sequence ID" value="KAA2236431.1"/>
    <property type="molecule type" value="Genomic_DNA"/>
</dbReference>
<reference evidence="2 3" key="2">
    <citation type="submission" date="2019-09" db="EMBL/GenBank/DDBJ databases">
        <authorList>
            <person name="Jin C."/>
        </authorList>
    </citation>
    <scope>NUCLEOTIDE SEQUENCE [LARGE SCALE GENOMIC DNA]</scope>
    <source>
        <strain evidence="2 3">BN140002</strain>
    </source>
</reference>
<dbReference type="InterPro" id="IPR041519">
    <property type="entry name" value="HEPN_RiboL-PSP"/>
</dbReference>
<evidence type="ECO:0000313" key="3">
    <source>
        <dbReference type="Proteomes" id="UP000323142"/>
    </source>
</evidence>
<sequence length="200" mass="22210">MKSAYNVFCANLDRVRAIHALHLVFSNSVTSVVDLSDILRSEMVLIVSALDHFVHEITRTGMLEIWAGARAPAGTFENFTLTMTSAQQIKAGASGESLLEVEIRNRHGHLSFQHPDKIADAIRNFSSVKLWDGVSTILGRTPQDVKAQLKLIVERRNKIAHEADIDPSFPGQRWPITRADVEDALSFVSDLGRVILQVVK</sequence>
<comment type="caution">
    <text evidence="2">The sequence shown here is derived from an EMBL/GenBank/DDBJ whole genome shotgun (WGS) entry which is preliminary data.</text>
</comment>
<proteinExistence type="predicted"/>
<feature type="domain" description="RiboL-PSP-HEPN" evidence="1">
    <location>
        <begin position="26"/>
        <end position="195"/>
    </location>
</feature>